<keyword evidence="3" id="KW-1185">Reference proteome</keyword>
<feature type="compositionally biased region" description="Polar residues" evidence="1">
    <location>
        <begin position="133"/>
        <end position="168"/>
    </location>
</feature>
<reference evidence="2 3" key="1">
    <citation type="submission" date="2024-01" db="EMBL/GenBank/DDBJ databases">
        <title>Complete genome of Cladobotryum mycophilum ATHUM6906.</title>
        <authorList>
            <person name="Christinaki A.C."/>
            <person name="Myridakis A.I."/>
            <person name="Kouvelis V.N."/>
        </authorList>
    </citation>
    <scope>NUCLEOTIDE SEQUENCE [LARGE SCALE GENOMIC DNA]</scope>
    <source>
        <strain evidence="2 3">ATHUM6906</strain>
    </source>
</reference>
<feature type="region of interest" description="Disordered" evidence="1">
    <location>
        <begin position="1"/>
        <end position="76"/>
    </location>
</feature>
<evidence type="ECO:0000313" key="2">
    <source>
        <dbReference type="EMBL" id="KAK5988039.1"/>
    </source>
</evidence>
<evidence type="ECO:0008006" key="4">
    <source>
        <dbReference type="Google" id="ProtNLM"/>
    </source>
</evidence>
<name>A0ABR0S7U2_9HYPO</name>
<sequence>MASPYNLPLPLPGVQRLHGGWEKRTPSSGIGDMVSEPHPPSSVAQRSESMPTESAVPSDFYPSNKPINKPGFPEPVMHFGKPIPMIQELDTQPDRALLETASAAMHMARRTPTTLEMARKIFVYDNRRKASLPEQSPNFSGSQPLCQQPTNNARDQPPISNLDTQSKLLSGPVAIDEQLQKPPGKDASSCQDDGEDHRLASTPPTKRRRQEEHQQLAQRKSPRLRGASKNPLCHTYGSVQKEKLVKISSQDTWDYKKLKGIRKVKGETQFEVEWKTTWVKLTDLCGPQAREEAKALVIKGFGAKRWAEEGCESDADEQ</sequence>
<protein>
    <recommendedName>
        <fullName evidence="4">Chromo domain-containing protein</fullName>
    </recommendedName>
</protein>
<comment type="caution">
    <text evidence="2">The sequence shown here is derived from an EMBL/GenBank/DDBJ whole genome shotgun (WGS) entry which is preliminary data.</text>
</comment>
<evidence type="ECO:0000256" key="1">
    <source>
        <dbReference type="SAM" id="MobiDB-lite"/>
    </source>
</evidence>
<dbReference type="Proteomes" id="UP001338125">
    <property type="component" value="Unassembled WGS sequence"/>
</dbReference>
<feature type="region of interest" description="Disordered" evidence="1">
    <location>
        <begin position="131"/>
        <end position="232"/>
    </location>
</feature>
<accession>A0ABR0S7U2</accession>
<feature type="compositionally biased region" description="Polar residues" evidence="1">
    <location>
        <begin position="42"/>
        <end position="52"/>
    </location>
</feature>
<dbReference type="EMBL" id="JAVFKD010000016">
    <property type="protein sequence ID" value="KAK5988039.1"/>
    <property type="molecule type" value="Genomic_DNA"/>
</dbReference>
<evidence type="ECO:0000313" key="3">
    <source>
        <dbReference type="Proteomes" id="UP001338125"/>
    </source>
</evidence>
<gene>
    <name evidence="2" type="ORF">PT974_12175</name>
</gene>
<proteinExistence type="predicted"/>
<organism evidence="2 3">
    <name type="scientific">Cladobotryum mycophilum</name>
    <dbReference type="NCBI Taxonomy" id="491253"/>
    <lineage>
        <taxon>Eukaryota</taxon>
        <taxon>Fungi</taxon>
        <taxon>Dikarya</taxon>
        <taxon>Ascomycota</taxon>
        <taxon>Pezizomycotina</taxon>
        <taxon>Sordariomycetes</taxon>
        <taxon>Hypocreomycetidae</taxon>
        <taxon>Hypocreales</taxon>
        <taxon>Hypocreaceae</taxon>
        <taxon>Cladobotryum</taxon>
    </lineage>
</organism>